<evidence type="ECO:0000313" key="3">
    <source>
        <dbReference type="Proteomes" id="UP001596098"/>
    </source>
</evidence>
<reference evidence="3" key="1">
    <citation type="journal article" date="2019" name="Int. J. Syst. Evol. Microbiol.">
        <title>The Global Catalogue of Microorganisms (GCM) 10K type strain sequencing project: providing services to taxonomists for standard genome sequencing and annotation.</title>
        <authorList>
            <consortium name="The Broad Institute Genomics Platform"/>
            <consortium name="The Broad Institute Genome Sequencing Center for Infectious Disease"/>
            <person name="Wu L."/>
            <person name="Ma J."/>
        </authorList>
    </citation>
    <scope>NUCLEOTIDE SEQUENCE [LARGE SCALE GENOMIC DNA]</scope>
    <source>
        <strain evidence="3">DFY28</strain>
    </source>
</reference>
<feature type="domain" description="ChrR-like cupin" evidence="1">
    <location>
        <begin position="33"/>
        <end position="121"/>
    </location>
</feature>
<protein>
    <submittedName>
        <fullName evidence="2">Cupin domain-containing protein</fullName>
    </submittedName>
</protein>
<comment type="caution">
    <text evidence="2">The sequence shown here is derived from an EMBL/GenBank/DDBJ whole genome shotgun (WGS) entry which is preliminary data.</text>
</comment>
<evidence type="ECO:0000313" key="2">
    <source>
        <dbReference type="EMBL" id="MFC6152120.1"/>
    </source>
</evidence>
<sequence>MNASVVDTAALEWVNGADVFATMDPAFRDNIGTDEASALALLATYHAKCLWKDESTGRRIDHIRCEAGYRDLSEAYHDSVEECLVLGGSVELTAEGWFEPGDYFWRPPGWVHSAQSPRGFEAVLMMEGTQPCEGSLHVSRVVRPDADAGQHVAVADPVGPRGYVRRAESRHMPWRAHDDSGTLLGAAGLESKVLSDNPETGTETSLVRFVAGTAATPQAGPHERFVVIVDGEVVLDDGRRLGAGSLLRAAGGEELPAFAAPDTVVAMVKTCPAQHTAAPPKEL</sequence>
<dbReference type="Proteomes" id="UP001596098">
    <property type="component" value="Unassembled WGS sequence"/>
</dbReference>
<evidence type="ECO:0000259" key="1">
    <source>
        <dbReference type="Pfam" id="PF12973"/>
    </source>
</evidence>
<dbReference type="InterPro" id="IPR014710">
    <property type="entry name" value="RmlC-like_jellyroll"/>
</dbReference>
<dbReference type="Gene3D" id="2.60.120.10">
    <property type="entry name" value="Jelly Rolls"/>
    <property type="match status" value="2"/>
</dbReference>
<dbReference type="InterPro" id="IPR025979">
    <property type="entry name" value="ChrR-like_cupin_dom"/>
</dbReference>
<dbReference type="SUPFAM" id="SSF51182">
    <property type="entry name" value="RmlC-like cupins"/>
    <property type="match status" value="2"/>
</dbReference>
<name>A0ABW1QW46_9ACTN</name>
<dbReference type="InterPro" id="IPR011051">
    <property type="entry name" value="RmlC_Cupin_sf"/>
</dbReference>
<feature type="domain" description="ChrR-like cupin" evidence="1">
    <location>
        <begin position="186"/>
        <end position="272"/>
    </location>
</feature>
<gene>
    <name evidence="2" type="ORF">ACFPWU_00360</name>
</gene>
<dbReference type="RefSeq" id="WP_128220152.1">
    <property type="nucleotide sequence ID" value="NZ_CP034929.1"/>
</dbReference>
<accession>A0ABW1QW46</accession>
<proteinExistence type="predicted"/>
<dbReference type="Pfam" id="PF12973">
    <property type="entry name" value="Cupin_7"/>
    <property type="match status" value="2"/>
</dbReference>
<keyword evidence="3" id="KW-1185">Reference proteome</keyword>
<organism evidence="2 3">
    <name type="scientific">Nocardioides yefusunii</name>
    <dbReference type="NCBI Taxonomy" id="2500546"/>
    <lineage>
        <taxon>Bacteria</taxon>
        <taxon>Bacillati</taxon>
        <taxon>Actinomycetota</taxon>
        <taxon>Actinomycetes</taxon>
        <taxon>Propionibacteriales</taxon>
        <taxon>Nocardioidaceae</taxon>
        <taxon>Nocardioides</taxon>
    </lineage>
</organism>
<dbReference type="EMBL" id="JBHSQI010000001">
    <property type="protein sequence ID" value="MFC6152120.1"/>
    <property type="molecule type" value="Genomic_DNA"/>
</dbReference>